<sequence length="97" mass="10843">MRVTLSEAADADIAEILSYSIASHGRAAAEIYVGGIKRASELLIDHPAAGVAHPDIDPLVRSLPYRAHRLYYQIEPERILVLRVLHRSMDAARWLNE</sequence>
<dbReference type="InterPro" id="IPR035093">
    <property type="entry name" value="RelE/ParE_toxin_dom_sf"/>
</dbReference>
<comment type="caution">
    <text evidence="3">The sequence shown here is derived from an EMBL/GenBank/DDBJ whole genome shotgun (WGS) entry which is preliminary data.</text>
</comment>
<dbReference type="Pfam" id="PF05016">
    <property type="entry name" value="ParE_toxin"/>
    <property type="match status" value="1"/>
</dbReference>
<dbReference type="EMBL" id="JAWJEJ010000002">
    <property type="protein sequence ID" value="MDV3458703.1"/>
    <property type="molecule type" value="Genomic_DNA"/>
</dbReference>
<comment type="similarity">
    <text evidence="1">Belongs to the RelE toxin family.</text>
</comment>
<dbReference type="RefSeq" id="WP_317227879.1">
    <property type="nucleotide sequence ID" value="NZ_JAWJEJ010000002.1"/>
</dbReference>
<organism evidence="3 4">
    <name type="scientific">Sphingomonas agrestis</name>
    <dbReference type="NCBI Taxonomy" id="3080540"/>
    <lineage>
        <taxon>Bacteria</taxon>
        <taxon>Pseudomonadati</taxon>
        <taxon>Pseudomonadota</taxon>
        <taxon>Alphaproteobacteria</taxon>
        <taxon>Sphingomonadales</taxon>
        <taxon>Sphingomonadaceae</taxon>
        <taxon>Sphingomonas</taxon>
    </lineage>
</organism>
<proteinExistence type="inferred from homology"/>
<evidence type="ECO:0000256" key="2">
    <source>
        <dbReference type="ARBA" id="ARBA00022649"/>
    </source>
</evidence>
<dbReference type="Proteomes" id="UP001273531">
    <property type="component" value="Unassembled WGS sequence"/>
</dbReference>
<evidence type="ECO:0000313" key="3">
    <source>
        <dbReference type="EMBL" id="MDV3458703.1"/>
    </source>
</evidence>
<dbReference type="Gene3D" id="3.30.2310.20">
    <property type="entry name" value="RelE-like"/>
    <property type="match status" value="1"/>
</dbReference>
<gene>
    <name evidence="3" type="ORF">RZN05_17020</name>
</gene>
<protein>
    <submittedName>
        <fullName evidence="3">Type II toxin-antitoxin system RelE/ParE family toxin</fullName>
    </submittedName>
</protein>
<evidence type="ECO:0000313" key="4">
    <source>
        <dbReference type="Proteomes" id="UP001273531"/>
    </source>
</evidence>
<name>A0ABU3YBC5_9SPHN</name>
<keyword evidence="2" id="KW-1277">Toxin-antitoxin system</keyword>
<keyword evidence="4" id="KW-1185">Reference proteome</keyword>
<dbReference type="InterPro" id="IPR007712">
    <property type="entry name" value="RelE/ParE_toxin"/>
</dbReference>
<dbReference type="PANTHER" id="PTHR33755">
    <property type="entry name" value="TOXIN PARE1-RELATED"/>
    <property type="match status" value="1"/>
</dbReference>
<dbReference type="InterPro" id="IPR051803">
    <property type="entry name" value="TA_system_RelE-like_toxin"/>
</dbReference>
<evidence type="ECO:0000256" key="1">
    <source>
        <dbReference type="ARBA" id="ARBA00006226"/>
    </source>
</evidence>
<reference evidence="3 4" key="1">
    <citation type="submission" date="2023-10" db="EMBL/GenBank/DDBJ databases">
        <title>Sphingomonas sp. HF-S4 16S ribosomal RNA gene Genome sequencing and assembly.</title>
        <authorList>
            <person name="Lee H."/>
        </authorList>
    </citation>
    <scope>NUCLEOTIDE SEQUENCE [LARGE SCALE GENOMIC DNA]</scope>
    <source>
        <strain evidence="3 4">HF-S4</strain>
    </source>
</reference>
<accession>A0ABU3YBC5</accession>